<dbReference type="NCBIfam" id="TIGR01098">
    <property type="entry name" value="3A0109s03R"/>
    <property type="match status" value="1"/>
</dbReference>
<dbReference type="Pfam" id="PF12974">
    <property type="entry name" value="Phosphonate-bd"/>
    <property type="match status" value="1"/>
</dbReference>
<dbReference type="Gene3D" id="3.40.190.10">
    <property type="entry name" value="Periplasmic binding protein-like II"/>
    <property type="match status" value="2"/>
</dbReference>
<organism evidence="4 5">
    <name type="scientific">Nakamurella antarctica</name>
    <dbReference type="NCBI Taxonomy" id="1902245"/>
    <lineage>
        <taxon>Bacteria</taxon>
        <taxon>Bacillati</taxon>
        <taxon>Actinomycetota</taxon>
        <taxon>Actinomycetes</taxon>
        <taxon>Nakamurellales</taxon>
        <taxon>Nakamurellaceae</taxon>
        <taxon>Nakamurella</taxon>
    </lineage>
</organism>
<protein>
    <submittedName>
        <fullName evidence="4">Phosphate/phosphite/phosphonate ABC transporter substrate-binding protein</fullName>
    </submittedName>
</protein>
<dbReference type="GO" id="GO:0043190">
    <property type="term" value="C:ATP-binding cassette (ABC) transporter complex"/>
    <property type="evidence" value="ECO:0007669"/>
    <property type="project" value="InterPro"/>
</dbReference>
<dbReference type="PANTHER" id="PTHR35841">
    <property type="entry name" value="PHOSPHONATES-BINDING PERIPLASMIC PROTEIN"/>
    <property type="match status" value="1"/>
</dbReference>
<dbReference type="InterPro" id="IPR005770">
    <property type="entry name" value="PhnD"/>
</dbReference>
<proteinExistence type="inferred from homology"/>
<reference evidence="4 5" key="2">
    <citation type="submission" date="2018-12" db="EMBL/GenBank/DDBJ databases">
        <title>Nakamurella antarcticus sp. nov., isolated from Antarctica South Shetland Islands soil.</title>
        <authorList>
            <person name="Peng F."/>
        </authorList>
    </citation>
    <scope>NUCLEOTIDE SEQUENCE [LARGE SCALE GENOMIC DNA]</scope>
    <source>
        <strain evidence="4 5">S14-144</strain>
    </source>
</reference>
<evidence type="ECO:0000256" key="2">
    <source>
        <dbReference type="ARBA" id="ARBA00022729"/>
    </source>
</evidence>
<dbReference type="GO" id="GO:0055085">
    <property type="term" value="P:transmembrane transport"/>
    <property type="evidence" value="ECO:0007669"/>
    <property type="project" value="InterPro"/>
</dbReference>
<dbReference type="Proteomes" id="UP000268084">
    <property type="component" value="Chromosome"/>
</dbReference>
<evidence type="ECO:0000256" key="1">
    <source>
        <dbReference type="ARBA" id="ARBA00007162"/>
    </source>
</evidence>
<gene>
    <name evidence="4" type="ORF">EH165_11780</name>
</gene>
<dbReference type="PROSITE" id="PS51257">
    <property type="entry name" value="PROKAR_LIPOPROTEIN"/>
    <property type="match status" value="1"/>
</dbReference>
<comment type="similarity">
    <text evidence="1">Belongs to the phosphate/phosphite/phosphonate binding protein family.</text>
</comment>
<accession>A0A3G8ZN83</accession>
<keyword evidence="5" id="KW-1185">Reference proteome</keyword>
<dbReference type="AlphaFoldDB" id="A0A3G8ZN83"/>
<sequence>MKKFRTVIALGAIAAITLTGCSSSSDAAAKQGPLVVQFVPTRTDQDMQAQAQPLADLLSKQLGREVKVNIATDYSTIIEAMSSGKVDVGIMPPASYVLAHDAGAADAILQAQIPAADPVTAIPNPDKLVAGFHGEILVKADSDIKTLADLKGKSIATQSAASASGYIFPIVEMAEAGLDINKDVKLTTVAGIDSSILAVLDGTVDAAFSFEGGRILLKKDIPDITDKVRVLYLTKSLIPNDAIAVNTKLDAATKDAVKAAFLAIAADPAGLKIISTLYSHRGYVPADEAAYDVVRDYIARASKL</sequence>
<feature type="chain" id="PRO_5038487168" evidence="3">
    <location>
        <begin position="28"/>
        <end position="304"/>
    </location>
</feature>
<dbReference type="RefSeq" id="WP_124799618.1">
    <property type="nucleotide sequence ID" value="NZ_CP034170.1"/>
</dbReference>
<reference evidence="4 5" key="1">
    <citation type="submission" date="2018-11" db="EMBL/GenBank/DDBJ databases">
        <authorList>
            <person name="Da X."/>
        </authorList>
    </citation>
    <scope>NUCLEOTIDE SEQUENCE [LARGE SCALE GENOMIC DNA]</scope>
    <source>
        <strain evidence="4 5">S14-144</strain>
    </source>
</reference>
<evidence type="ECO:0000313" key="4">
    <source>
        <dbReference type="EMBL" id="AZI58713.1"/>
    </source>
</evidence>
<feature type="signal peptide" evidence="3">
    <location>
        <begin position="1"/>
        <end position="27"/>
    </location>
</feature>
<evidence type="ECO:0000256" key="3">
    <source>
        <dbReference type="SAM" id="SignalP"/>
    </source>
</evidence>
<dbReference type="CDD" id="cd01071">
    <property type="entry name" value="PBP2_PhnD_like"/>
    <property type="match status" value="1"/>
</dbReference>
<dbReference type="KEGG" id="nak:EH165_11780"/>
<dbReference type="OrthoDB" id="5139702at2"/>
<dbReference type="PANTHER" id="PTHR35841:SF1">
    <property type="entry name" value="PHOSPHONATES-BINDING PERIPLASMIC PROTEIN"/>
    <property type="match status" value="1"/>
</dbReference>
<dbReference type="EMBL" id="CP034170">
    <property type="protein sequence ID" value="AZI58713.1"/>
    <property type="molecule type" value="Genomic_DNA"/>
</dbReference>
<dbReference type="SUPFAM" id="SSF53850">
    <property type="entry name" value="Periplasmic binding protein-like II"/>
    <property type="match status" value="1"/>
</dbReference>
<name>A0A3G8ZN83_9ACTN</name>
<evidence type="ECO:0000313" key="5">
    <source>
        <dbReference type="Proteomes" id="UP000268084"/>
    </source>
</evidence>
<keyword evidence="2 3" id="KW-0732">Signal</keyword>